<sequence>MKRFFLTLLILTSFSYRSISQNKTIEGSLYIKLIDVQNLFDELSEEQLNQINQYIDNPNTILSDEENKLTNHYKFLLQTKLLKKPHFKLKMNSGEIVNVYTDETEYLKLKNKLTGFDKYEQQINVIFKGMKKSDGFFDEALYYANQITSVEKITGETDWKK</sequence>
<evidence type="ECO:0000313" key="2">
    <source>
        <dbReference type="Proteomes" id="UP001589562"/>
    </source>
</evidence>
<dbReference type="RefSeq" id="WP_278011690.1">
    <property type="nucleotide sequence ID" value="NZ_CP121112.1"/>
</dbReference>
<dbReference type="EMBL" id="JBHMFE010000005">
    <property type="protein sequence ID" value="MFB9107044.1"/>
    <property type="molecule type" value="Genomic_DNA"/>
</dbReference>
<evidence type="ECO:0000313" key="1">
    <source>
        <dbReference type="EMBL" id="MFB9107044.1"/>
    </source>
</evidence>
<name>A0ABV5H573_9FLAO</name>
<keyword evidence="2" id="KW-1185">Reference proteome</keyword>
<accession>A0ABV5H573</accession>
<comment type="caution">
    <text evidence="1">The sequence shown here is derived from an EMBL/GenBank/DDBJ whole genome shotgun (WGS) entry which is preliminary data.</text>
</comment>
<dbReference type="Proteomes" id="UP001589562">
    <property type="component" value="Unassembled WGS sequence"/>
</dbReference>
<protein>
    <submittedName>
        <fullName evidence="1">Uncharacterized protein</fullName>
    </submittedName>
</protein>
<gene>
    <name evidence="1" type="ORF">ACFFVK_00510</name>
</gene>
<reference evidence="1 2" key="1">
    <citation type="submission" date="2024-09" db="EMBL/GenBank/DDBJ databases">
        <authorList>
            <person name="Sun Q."/>
            <person name="Mori K."/>
        </authorList>
    </citation>
    <scope>NUCLEOTIDE SEQUENCE [LARGE SCALE GENOMIC DNA]</scope>
    <source>
        <strain evidence="1 2">CECT 8365</strain>
    </source>
</reference>
<organism evidence="1 2">
    <name type="scientific">Flavobacterium gyeonganense</name>
    <dbReference type="NCBI Taxonomy" id="1310418"/>
    <lineage>
        <taxon>Bacteria</taxon>
        <taxon>Pseudomonadati</taxon>
        <taxon>Bacteroidota</taxon>
        <taxon>Flavobacteriia</taxon>
        <taxon>Flavobacteriales</taxon>
        <taxon>Flavobacteriaceae</taxon>
        <taxon>Flavobacterium</taxon>
    </lineage>
</organism>
<proteinExistence type="predicted"/>